<name>A0A073IU96_9BACT</name>
<evidence type="ECO:0000256" key="3">
    <source>
        <dbReference type="PIRSR" id="PIRSR006156-1"/>
    </source>
</evidence>
<sequence>MLAIELTAQFRRDKKRMEKRGADMTKLRGAILLLASEAEIPPKYKDHALKGNWEGCRDLHIEADWLLIYEIKDNTLGLARTGTHADLFGG</sequence>
<comment type="similarity">
    <text evidence="2">Belongs to the RelE toxin family. YafQ subfamily.</text>
</comment>
<accession>A0A073IU96</accession>
<dbReference type="EMBL" id="JMKI01000004">
    <property type="protein sequence ID" value="KEJ93364.1"/>
    <property type="molecule type" value="Genomic_DNA"/>
</dbReference>
<dbReference type="GO" id="GO:0006402">
    <property type="term" value="P:mRNA catabolic process"/>
    <property type="evidence" value="ECO:0007669"/>
    <property type="project" value="TreeGrafter"/>
</dbReference>
<dbReference type="FunFam" id="3.30.2310.20:FF:000003">
    <property type="entry name" value="Type II toxin-antitoxin system YafQ family toxin"/>
    <property type="match status" value="1"/>
</dbReference>
<dbReference type="STRING" id="2754.EH55_08675"/>
<dbReference type="InterPro" id="IPR004386">
    <property type="entry name" value="Toxin_YafQ-like"/>
</dbReference>
<protein>
    <submittedName>
        <fullName evidence="4">mRNA interferase YafQ</fullName>
    </submittedName>
</protein>
<dbReference type="OrthoDB" id="7030467at2"/>
<reference evidence="4 5" key="1">
    <citation type="submission" date="2014-04" db="EMBL/GenBank/DDBJ databases">
        <title>Draft Genome Sequence of Synergistes jonesii.</title>
        <authorList>
            <person name="Coil D.A."/>
            <person name="Eisen J.A."/>
            <person name="Holland-Moritz H.E."/>
        </authorList>
    </citation>
    <scope>NUCLEOTIDE SEQUENCE [LARGE SCALE GENOMIC DNA]</scope>
    <source>
        <strain evidence="4 5">78-1</strain>
    </source>
</reference>
<keyword evidence="5" id="KW-1185">Reference proteome</keyword>
<dbReference type="Proteomes" id="UP000027665">
    <property type="component" value="Unassembled WGS sequence"/>
</dbReference>
<dbReference type="PIRSF" id="PIRSF006156">
    <property type="entry name" value="YafQ"/>
    <property type="match status" value="1"/>
</dbReference>
<dbReference type="InterPro" id="IPR007712">
    <property type="entry name" value="RelE/ParE_toxin"/>
</dbReference>
<dbReference type="RefSeq" id="WP_037974207.1">
    <property type="nucleotide sequence ID" value="NZ_JAXDSK010000003.1"/>
</dbReference>
<evidence type="ECO:0000313" key="4">
    <source>
        <dbReference type="EMBL" id="KEJ93364.1"/>
    </source>
</evidence>
<dbReference type="GO" id="GO:0004521">
    <property type="term" value="F:RNA endonuclease activity"/>
    <property type="evidence" value="ECO:0007669"/>
    <property type="project" value="TreeGrafter"/>
</dbReference>
<dbReference type="GeneID" id="90982547"/>
<evidence type="ECO:0000256" key="1">
    <source>
        <dbReference type="ARBA" id="ARBA00022649"/>
    </source>
</evidence>
<organism evidence="4 5">
    <name type="scientific">Synergistes jonesii</name>
    <dbReference type="NCBI Taxonomy" id="2754"/>
    <lineage>
        <taxon>Bacteria</taxon>
        <taxon>Thermotogati</taxon>
        <taxon>Synergistota</taxon>
        <taxon>Synergistia</taxon>
        <taxon>Synergistales</taxon>
        <taxon>Synergistaceae</taxon>
        <taxon>Synergistes</taxon>
    </lineage>
</organism>
<dbReference type="SUPFAM" id="SSF143011">
    <property type="entry name" value="RelE-like"/>
    <property type="match status" value="1"/>
</dbReference>
<dbReference type="InterPro" id="IPR035093">
    <property type="entry name" value="RelE/ParE_toxin_dom_sf"/>
</dbReference>
<feature type="active site" description="Proton donor" evidence="3">
    <location>
        <position position="84"/>
    </location>
</feature>
<dbReference type="Gene3D" id="3.30.2310.20">
    <property type="entry name" value="RelE-like"/>
    <property type="match status" value="1"/>
</dbReference>
<dbReference type="PANTHER" id="PTHR40588:SF1">
    <property type="entry name" value="MRNA INTERFERASE TOXIN YAFQ"/>
    <property type="match status" value="1"/>
</dbReference>
<dbReference type="Pfam" id="PF15738">
    <property type="entry name" value="YafQ_toxin"/>
    <property type="match status" value="1"/>
</dbReference>
<evidence type="ECO:0000256" key="2">
    <source>
        <dbReference type="ARBA" id="ARBA00061366"/>
    </source>
</evidence>
<dbReference type="AlphaFoldDB" id="A0A073IU96"/>
<dbReference type="eggNOG" id="COG3041">
    <property type="taxonomic scope" value="Bacteria"/>
</dbReference>
<dbReference type="PANTHER" id="PTHR40588">
    <property type="entry name" value="MRNA INTERFERASE TOXIN YAFQ"/>
    <property type="match status" value="1"/>
</dbReference>
<dbReference type="GO" id="GO:0006415">
    <property type="term" value="P:translational termination"/>
    <property type="evidence" value="ECO:0007669"/>
    <property type="project" value="TreeGrafter"/>
</dbReference>
<keyword evidence="1" id="KW-1277">Toxin-antitoxin system</keyword>
<dbReference type="PATRIC" id="fig|2754.20.peg.1557"/>
<gene>
    <name evidence="4" type="ORF">EH55_08675</name>
</gene>
<dbReference type="NCBIfam" id="TIGR02385">
    <property type="entry name" value="RelE_StbE"/>
    <property type="match status" value="1"/>
</dbReference>
<evidence type="ECO:0000313" key="5">
    <source>
        <dbReference type="Proteomes" id="UP000027665"/>
    </source>
</evidence>
<comment type="caution">
    <text evidence="4">The sequence shown here is derived from an EMBL/GenBank/DDBJ whole genome shotgun (WGS) entry which is preliminary data.</text>
</comment>
<proteinExistence type="inferred from homology"/>